<evidence type="ECO:0000313" key="2">
    <source>
        <dbReference type="Proteomes" id="UP000693738"/>
    </source>
</evidence>
<name>A0A8J2IXR5_FUSEQ</name>
<dbReference type="Proteomes" id="UP000693738">
    <property type="component" value="Unassembled WGS sequence"/>
</dbReference>
<evidence type="ECO:0000313" key="1">
    <source>
        <dbReference type="EMBL" id="CAG7562397.1"/>
    </source>
</evidence>
<dbReference type="InterPro" id="IPR053175">
    <property type="entry name" value="DHMBA_Reg_Transcription_Factor"/>
</dbReference>
<dbReference type="EMBL" id="CAJSTJ010000149">
    <property type="protein sequence ID" value="CAG7562397.1"/>
    <property type="molecule type" value="Genomic_DNA"/>
</dbReference>
<dbReference type="PANTHER" id="PTHR38791">
    <property type="entry name" value="ZN(II)2CYS6 TRANSCRIPTION FACTOR (EUROFUNG)-RELATED-RELATED"/>
    <property type="match status" value="1"/>
</dbReference>
<comment type="caution">
    <text evidence="1">The sequence shown here is derived from an EMBL/GenBank/DDBJ whole genome shotgun (WGS) entry which is preliminary data.</text>
</comment>
<accession>A0A8J2IXR5</accession>
<proteinExistence type="predicted"/>
<dbReference type="PANTHER" id="PTHR38791:SF5">
    <property type="entry name" value="TRANSCRIPTION FACTOR DBAG-RELATED"/>
    <property type="match status" value="1"/>
</dbReference>
<reference evidence="1" key="1">
    <citation type="submission" date="2021-05" db="EMBL/GenBank/DDBJ databases">
        <authorList>
            <person name="Khan N."/>
        </authorList>
    </citation>
    <scope>NUCLEOTIDE SEQUENCE</scope>
</reference>
<sequence length="651" mass="73291">MLESTAVHIFLDEMVVRTLDRSQSRGFLDGMHDTFATSAPDSMLMSAAKVAVLASLANRYRRDSLFSIVRKRYGQLLKEYVMSLSMPSESSSVEQFFTAVLLGIYELMACNSASPTRHRIHVQGLSSILQRGISSPPSTSKIGIHLPGTWLVTKGAMTHTQGAGILGSPLDDNSQRSLDRIMVKLTPLTSRSEQLLAEPSPSREALLELYRDLIEFTDEVAHWGDDQPLSWGPELAGYVLQDAPQNCDTPWVCPGPVEKYFDMYVATAWNSWRSLYIVWLDQLYHVSNALGRFDLTPQFVTKMNNLIIGVKASIPYFLSRNVEEYVQQVNAGKHTVHSNHLSGALMLFHHMYSIGRCTIVDAETRKYLGDTLRWIGNEMGIGNAAVLADCLQPNEQGPSKMKSLRALHALKSLRPTTMTVTTVPSTHPIAQRGPLSQTPNAQLHQSSDLQYQRREAHIPKSSNENEPLYVLTLFTDKKHHEYMTALRRDWFPSHLLKVDAHVTLFHALPGSKLAEMKQDIGTIAAGAKKFPIVVDTKGVFEMNKGVGINVSTSGSGQYKAGRIRLELRQKWERFLSKQDNNKKWNAHYTIMNKQDDKEEIRKCVEYLNEGHANHAGTVEGLSLWLYDKGRWKPDEVWKFMDRPPPASKSEN</sequence>
<gene>
    <name evidence="1" type="ORF">FEQUK3_LOCUS8109</name>
</gene>
<dbReference type="AlphaFoldDB" id="A0A8J2IXR5"/>
<protein>
    <submittedName>
        <fullName evidence="1">Uncharacterized protein</fullName>
    </submittedName>
</protein>
<dbReference type="Pfam" id="PF13563">
    <property type="entry name" value="2_5_RNA_ligase2"/>
    <property type="match status" value="1"/>
</dbReference>
<organism evidence="1 2">
    <name type="scientific">Fusarium equiseti</name>
    <name type="common">Fusarium scirpi</name>
    <dbReference type="NCBI Taxonomy" id="61235"/>
    <lineage>
        <taxon>Eukaryota</taxon>
        <taxon>Fungi</taxon>
        <taxon>Dikarya</taxon>
        <taxon>Ascomycota</taxon>
        <taxon>Pezizomycotina</taxon>
        <taxon>Sordariomycetes</taxon>
        <taxon>Hypocreomycetidae</taxon>
        <taxon>Hypocreales</taxon>
        <taxon>Nectriaceae</taxon>
        <taxon>Fusarium</taxon>
        <taxon>Fusarium incarnatum-equiseti species complex</taxon>
    </lineage>
</organism>